<reference evidence="2" key="1">
    <citation type="journal article" date="2011" name="Stand. Genomic Sci.">
        <title>Genome sequence of the filamentous, gliding Thiothrix nivea neotype strain (JP2(T)).</title>
        <authorList>
            <person name="Lapidus A."/>
            <person name="Nolan M."/>
            <person name="Lucas S."/>
            <person name="Glavina Del Rio T."/>
            <person name="Tice H."/>
            <person name="Cheng J.F."/>
            <person name="Tapia R."/>
            <person name="Han C."/>
            <person name="Goodwin L."/>
            <person name="Pitluck S."/>
            <person name="Liolios K."/>
            <person name="Pagani I."/>
            <person name="Ivanova N."/>
            <person name="Huntemann M."/>
            <person name="Mavromatis K."/>
            <person name="Mikhailova N."/>
            <person name="Pati A."/>
            <person name="Chen A."/>
            <person name="Palaniappan K."/>
            <person name="Land M."/>
            <person name="Brambilla E.M."/>
            <person name="Rohde M."/>
            <person name="Abt B."/>
            <person name="Verbarg S."/>
            <person name="Goker M."/>
            <person name="Bristow J."/>
            <person name="Eisen J.A."/>
            <person name="Markowitz V."/>
            <person name="Hugenholtz P."/>
            <person name="Kyrpides N.C."/>
            <person name="Klenk H.P."/>
            <person name="Woyke T."/>
        </authorList>
    </citation>
    <scope>NUCLEOTIDE SEQUENCE [LARGE SCALE GENOMIC DNA]</scope>
    <source>
        <strain evidence="2">ATCC 35100 / DSM 5205 / JP2</strain>
    </source>
</reference>
<dbReference type="OrthoDB" id="5296858at2"/>
<protein>
    <submittedName>
        <fullName evidence="1">Uncharacterized protein</fullName>
    </submittedName>
</protein>
<evidence type="ECO:0000313" key="1">
    <source>
        <dbReference type="EMBL" id="EIJ34170.1"/>
    </source>
</evidence>
<accession>A0A656HFJ8</accession>
<evidence type="ECO:0000313" key="2">
    <source>
        <dbReference type="Proteomes" id="UP000005317"/>
    </source>
</evidence>
<gene>
    <name evidence="1" type="ORF">Thini_1573</name>
</gene>
<proteinExistence type="predicted"/>
<dbReference type="RefSeq" id="WP_002708112.1">
    <property type="nucleotide sequence ID" value="NZ_JH651384.1"/>
</dbReference>
<name>A0A656HFJ8_THINJ</name>
<dbReference type="AlphaFoldDB" id="A0A656HFJ8"/>
<sequence length="86" mass="9539">MISYVDCEGICGLTEKEVEAIANGAHISSIEACALAEHEADTPKGCRHLLSCMQTYLEYVEAHEDARRSHEVHDAMNHFAASHHFV</sequence>
<dbReference type="EMBL" id="JH651384">
    <property type="protein sequence ID" value="EIJ34170.1"/>
    <property type="molecule type" value="Genomic_DNA"/>
</dbReference>
<dbReference type="Proteomes" id="UP000005317">
    <property type="component" value="Unassembled WGS sequence"/>
</dbReference>
<keyword evidence="2" id="KW-1185">Reference proteome</keyword>
<organism evidence="1 2">
    <name type="scientific">Thiothrix nivea (strain ATCC 35100 / DSM 5205 / JP2)</name>
    <dbReference type="NCBI Taxonomy" id="870187"/>
    <lineage>
        <taxon>Bacteria</taxon>
        <taxon>Pseudomonadati</taxon>
        <taxon>Pseudomonadota</taxon>
        <taxon>Gammaproteobacteria</taxon>
        <taxon>Thiotrichales</taxon>
        <taxon>Thiotrichaceae</taxon>
        <taxon>Thiothrix</taxon>
    </lineage>
</organism>